<dbReference type="InterPro" id="IPR025484">
    <property type="entry name" value="DUF4376"/>
</dbReference>
<evidence type="ECO:0000313" key="3">
    <source>
        <dbReference type="EMBL" id="MEC0231277.1"/>
    </source>
</evidence>
<dbReference type="InterPro" id="IPR019094">
    <property type="entry name" value="Phage_SP-beta_YorD"/>
</dbReference>
<sequence>MNIALAIMHLFPKANPMMDFIVQDDSDGNGAYIAQWNLEKPKPTEAELKAAWDDMQPTPEKALNDDRYSKINTLNAACNTSILGGFTSDALGENNAYDFGYDDQINLGGMLNAISAGIITDNIIWKASGVPQHHTIEQFKSVFAAGLEWKNTNIGKYLILKAQVSAATTTEEIEAISW</sequence>
<evidence type="ECO:0000259" key="2">
    <source>
        <dbReference type="Pfam" id="PF14301"/>
    </source>
</evidence>
<dbReference type="RefSeq" id="WP_326075249.1">
    <property type="nucleotide sequence ID" value="NZ_JARLKY010000090.1"/>
</dbReference>
<evidence type="ECO:0000259" key="1">
    <source>
        <dbReference type="Pfam" id="PF09636"/>
    </source>
</evidence>
<dbReference type="SUPFAM" id="SSF159865">
    <property type="entry name" value="XkdW-like"/>
    <property type="match status" value="1"/>
</dbReference>
<feature type="domain" description="Bacteriophage SP-beta YorD" evidence="1">
    <location>
        <begin position="3"/>
        <end position="59"/>
    </location>
</feature>
<dbReference type="Proteomes" id="UP001338137">
    <property type="component" value="Unassembled WGS sequence"/>
</dbReference>
<evidence type="ECO:0000313" key="4">
    <source>
        <dbReference type="Proteomes" id="UP001338137"/>
    </source>
</evidence>
<dbReference type="InterPro" id="IPR035950">
    <property type="entry name" value="XkdW-like_sf"/>
</dbReference>
<keyword evidence="4" id="KW-1185">Reference proteome</keyword>
<accession>A0ABU6GAQ8</accession>
<proteinExistence type="predicted"/>
<dbReference type="Pfam" id="PF09636">
    <property type="entry name" value="XkdW"/>
    <property type="match status" value="1"/>
</dbReference>
<dbReference type="EMBL" id="JARLKY010000090">
    <property type="protein sequence ID" value="MEC0231277.1"/>
    <property type="molecule type" value="Genomic_DNA"/>
</dbReference>
<dbReference type="Gene3D" id="3.30.56.60">
    <property type="entry name" value="XkdW-like"/>
    <property type="match status" value="1"/>
</dbReference>
<reference evidence="3 4" key="1">
    <citation type="submission" date="2023-03" db="EMBL/GenBank/DDBJ databases">
        <title>Bacillus Genome Sequencing.</title>
        <authorList>
            <person name="Dunlap C."/>
        </authorList>
    </citation>
    <scope>NUCLEOTIDE SEQUENCE [LARGE SCALE GENOMIC DNA]</scope>
    <source>
        <strain evidence="3 4">BD-533</strain>
    </source>
</reference>
<dbReference type="Pfam" id="PF14301">
    <property type="entry name" value="DUF4376"/>
    <property type="match status" value="1"/>
</dbReference>
<gene>
    <name evidence="3" type="ORF">P4I72_29685</name>
</gene>
<organism evidence="3 4">
    <name type="scientific">Paenibacillus alba</name>
    <dbReference type="NCBI Taxonomy" id="1197127"/>
    <lineage>
        <taxon>Bacteria</taxon>
        <taxon>Bacillati</taxon>
        <taxon>Bacillota</taxon>
        <taxon>Bacilli</taxon>
        <taxon>Bacillales</taxon>
        <taxon>Paenibacillaceae</taxon>
        <taxon>Paenibacillus</taxon>
    </lineage>
</organism>
<comment type="caution">
    <text evidence="3">The sequence shown here is derived from an EMBL/GenBank/DDBJ whole genome shotgun (WGS) entry which is preliminary data.</text>
</comment>
<protein>
    <submittedName>
        <fullName evidence="3">XkdW family protein</fullName>
    </submittedName>
</protein>
<feature type="domain" description="DUF4376" evidence="2">
    <location>
        <begin position="68"/>
        <end position="176"/>
    </location>
</feature>
<name>A0ABU6GAQ8_9BACL</name>